<accession>A0A4U6WGA1</accession>
<evidence type="ECO:0000313" key="2">
    <source>
        <dbReference type="Proteomes" id="UP000298652"/>
    </source>
</evidence>
<dbReference type="Gramene" id="TKW41215">
    <property type="protein sequence ID" value="TKW41215"/>
    <property type="gene ID" value="SEVIR_1G299850v2"/>
</dbReference>
<proteinExistence type="predicted"/>
<gene>
    <name evidence="1" type="ORF">SEVIR_1G299850v2</name>
</gene>
<name>A0A4U6WGA1_SETVI</name>
<dbReference type="AlphaFoldDB" id="A0A4U6WGA1"/>
<evidence type="ECO:0000313" key="1">
    <source>
        <dbReference type="EMBL" id="TKW41215.1"/>
    </source>
</evidence>
<dbReference type="EMBL" id="CM016552">
    <property type="protein sequence ID" value="TKW41215.1"/>
    <property type="molecule type" value="Genomic_DNA"/>
</dbReference>
<organism evidence="1 2">
    <name type="scientific">Setaria viridis</name>
    <name type="common">Green bristlegrass</name>
    <name type="synonym">Setaria italica subsp. viridis</name>
    <dbReference type="NCBI Taxonomy" id="4556"/>
    <lineage>
        <taxon>Eukaryota</taxon>
        <taxon>Viridiplantae</taxon>
        <taxon>Streptophyta</taxon>
        <taxon>Embryophyta</taxon>
        <taxon>Tracheophyta</taxon>
        <taxon>Spermatophyta</taxon>
        <taxon>Magnoliopsida</taxon>
        <taxon>Liliopsida</taxon>
        <taxon>Poales</taxon>
        <taxon>Poaceae</taxon>
        <taxon>PACMAD clade</taxon>
        <taxon>Panicoideae</taxon>
        <taxon>Panicodae</taxon>
        <taxon>Paniceae</taxon>
        <taxon>Cenchrinae</taxon>
        <taxon>Setaria</taxon>
    </lineage>
</organism>
<dbReference type="Proteomes" id="UP000298652">
    <property type="component" value="Chromosome 1"/>
</dbReference>
<keyword evidence="2" id="KW-1185">Reference proteome</keyword>
<sequence>MHMYLCVAFSVHLFSSRVLLSFLRSLNRHLALM</sequence>
<protein>
    <submittedName>
        <fullName evidence="1">Uncharacterized protein</fullName>
    </submittedName>
</protein>
<reference evidence="1" key="1">
    <citation type="submission" date="2019-03" db="EMBL/GenBank/DDBJ databases">
        <title>WGS assembly of Setaria viridis.</title>
        <authorList>
            <person name="Huang P."/>
            <person name="Jenkins J."/>
            <person name="Grimwood J."/>
            <person name="Barry K."/>
            <person name="Healey A."/>
            <person name="Mamidi S."/>
            <person name="Sreedasyam A."/>
            <person name="Shu S."/>
            <person name="Feldman M."/>
            <person name="Wu J."/>
            <person name="Yu Y."/>
            <person name="Chen C."/>
            <person name="Johnson J."/>
            <person name="Rokhsar D."/>
            <person name="Baxter I."/>
            <person name="Schmutz J."/>
            <person name="Brutnell T."/>
            <person name="Kellogg E."/>
        </authorList>
    </citation>
    <scope>NUCLEOTIDE SEQUENCE [LARGE SCALE GENOMIC DNA]</scope>
</reference>